<dbReference type="GO" id="GO:0019901">
    <property type="term" value="F:protein kinase binding"/>
    <property type="evidence" value="ECO:0007669"/>
    <property type="project" value="InterPro"/>
</dbReference>
<proteinExistence type="predicted"/>
<accession>A0A5J4UHT0</accession>
<protein>
    <recommendedName>
        <fullName evidence="3">Cyclin N-terminal domain-containing protein</fullName>
    </recommendedName>
</protein>
<sequence>MEVINKPVDPATDKNFESFCVLDDAWEARISIQLLNTLKCAVPDMEETVSLNSIELFLVFLQSKLEMRIGEGVYAVALLRKFVAKESTKGKRVLNKKNIGTVLVCLAMLTMKACRDTICKNTYWARSFKINSTVLNESELRFLKMVDFDMFMDEEEFWRIYLELMEMPIEDQGQQSQINQDT</sequence>
<name>A0A5J4UHT0_9EUKA</name>
<dbReference type="PANTHER" id="PTHR15615:SF108">
    <property type="entry name" value="PROTEIN CNPPD1"/>
    <property type="match status" value="1"/>
</dbReference>
<dbReference type="EMBL" id="SNRW01016111">
    <property type="protein sequence ID" value="KAA6369704.1"/>
    <property type="molecule type" value="Genomic_DNA"/>
</dbReference>
<organism evidence="1 2">
    <name type="scientific">Streblomastix strix</name>
    <dbReference type="NCBI Taxonomy" id="222440"/>
    <lineage>
        <taxon>Eukaryota</taxon>
        <taxon>Metamonada</taxon>
        <taxon>Preaxostyla</taxon>
        <taxon>Oxymonadida</taxon>
        <taxon>Streblomastigidae</taxon>
        <taxon>Streblomastix</taxon>
    </lineage>
</organism>
<dbReference type="AlphaFoldDB" id="A0A5J4UHT0"/>
<dbReference type="Pfam" id="PF08613">
    <property type="entry name" value="Cyclin"/>
    <property type="match status" value="1"/>
</dbReference>
<comment type="caution">
    <text evidence="1">The sequence shown here is derived from an EMBL/GenBank/DDBJ whole genome shotgun (WGS) entry which is preliminary data.</text>
</comment>
<dbReference type="InterPro" id="IPR013922">
    <property type="entry name" value="Cyclin_PHO80-like"/>
</dbReference>
<dbReference type="Gene3D" id="1.10.472.10">
    <property type="entry name" value="Cyclin-like"/>
    <property type="match status" value="1"/>
</dbReference>
<gene>
    <name evidence="1" type="ORF">EZS28_034768</name>
</gene>
<reference evidence="1 2" key="1">
    <citation type="submission" date="2019-03" db="EMBL/GenBank/DDBJ databases">
        <title>Single cell metagenomics reveals metabolic interactions within the superorganism composed of flagellate Streblomastix strix and complex community of Bacteroidetes bacteria on its surface.</title>
        <authorList>
            <person name="Treitli S.C."/>
            <person name="Kolisko M."/>
            <person name="Husnik F."/>
            <person name="Keeling P."/>
            <person name="Hampl V."/>
        </authorList>
    </citation>
    <scope>NUCLEOTIDE SEQUENCE [LARGE SCALE GENOMIC DNA]</scope>
    <source>
        <strain evidence="1">ST1C</strain>
    </source>
</reference>
<evidence type="ECO:0008006" key="3">
    <source>
        <dbReference type="Google" id="ProtNLM"/>
    </source>
</evidence>
<evidence type="ECO:0000313" key="2">
    <source>
        <dbReference type="Proteomes" id="UP000324800"/>
    </source>
</evidence>
<evidence type="ECO:0000313" key="1">
    <source>
        <dbReference type="EMBL" id="KAA6369704.1"/>
    </source>
</evidence>
<dbReference type="PANTHER" id="PTHR15615">
    <property type="match status" value="1"/>
</dbReference>
<dbReference type="Proteomes" id="UP000324800">
    <property type="component" value="Unassembled WGS sequence"/>
</dbReference>
<dbReference type="OrthoDB" id="10250320at2759"/>